<proteinExistence type="predicted"/>
<feature type="transmembrane region" description="Helical" evidence="2">
    <location>
        <begin position="44"/>
        <end position="66"/>
    </location>
</feature>
<protein>
    <submittedName>
        <fullName evidence="3">Uncharacterized protein</fullName>
    </submittedName>
</protein>
<organism evidence="3 4">
    <name type="scientific">Pangasianodon hypophthalmus</name>
    <name type="common">Striped catfish</name>
    <name type="synonym">Helicophagus hypophthalmus</name>
    <dbReference type="NCBI Taxonomy" id="310915"/>
    <lineage>
        <taxon>Eukaryota</taxon>
        <taxon>Metazoa</taxon>
        <taxon>Chordata</taxon>
        <taxon>Craniata</taxon>
        <taxon>Vertebrata</taxon>
        <taxon>Euteleostomi</taxon>
        <taxon>Actinopterygii</taxon>
        <taxon>Neopterygii</taxon>
        <taxon>Teleostei</taxon>
        <taxon>Ostariophysi</taxon>
        <taxon>Siluriformes</taxon>
        <taxon>Pangasiidae</taxon>
        <taxon>Pangasianodon</taxon>
    </lineage>
</organism>
<keyword evidence="4" id="KW-1185">Reference proteome</keyword>
<dbReference type="EMBL" id="VFJC01000025">
    <property type="protein sequence ID" value="KAB5528657.1"/>
    <property type="molecule type" value="Genomic_DNA"/>
</dbReference>
<evidence type="ECO:0000256" key="2">
    <source>
        <dbReference type="SAM" id="Phobius"/>
    </source>
</evidence>
<feature type="region of interest" description="Disordered" evidence="1">
    <location>
        <begin position="1"/>
        <end position="24"/>
    </location>
</feature>
<accession>A0A5N5KEB4</accession>
<evidence type="ECO:0000256" key="1">
    <source>
        <dbReference type="SAM" id="MobiDB-lite"/>
    </source>
</evidence>
<gene>
    <name evidence="3" type="ORF">PHYPO_G00142770</name>
</gene>
<keyword evidence="2" id="KW-0472">Membrane</keyword>
<reference evidence="3 4" key="1">
    <citation type="submission" date="2019-06" db="EMBL/GenBank/DDBJ databases">
        <title>A chromosome-scale genome assembly of the striped catfish, Pangasianodon hypophthalmus.</title>
        <authorList>
            <person name="Wen M."/>
            <person name="Zahm M."/>
            <person name="Roques C."/>
            <person name="Cabau C."/>
            <person name="Klopp C."/>
            <person name="Donnadieu C."/>
            <person name="Jouanno E."/>
            <person name="Avarre J.-C."/>
            <person name="Campet M."/>
            <person name="Ha T.T.T."/>
            <person name="Dugue R."/>
            <person name="Lampietro C."/>
            <person name="Louis A."/>
            <person name="Herpin A."/>
            <person name="Echchiki A."/>
            <person name="Berthelot C."/>
            <person name="Parey E."/>
            <person name="Roest-Crollius H."/>
            <person name="Braasch I."/>
            <person name="Postlethwait J."/>
            <person name="Bobe J."/>
            <person name="Montfort J."/>
            <person name="Bouchez O."/>
            <person name="Begum T."/>
            <person name="Schartl M."/>
            <person name="Guiguen Y."/>
        </authorList>
    </citation>
    <scope>NUCLEOTIDE SEQUENCE [LARGE SCALE GENOMIC DNA]</scope>
    <source>
        <strain evidence="3 4">Indonesia</strain>
        <tissue evidence="3">Blood</tissue>
    </source>
</reference>
<evidence type="ECO:0000313" key="3">
    <source>
        <dbReference type="EMBL" id="KAB5528657.1"/>
    </source>
</evidence>
<name>A0A5N5KEB4_PANHP</name>
<sequence>MSKPQSSVHPGDVPTTSPPPPSESPLKTWLWRYKHLGSHLDKQCLLVVALVLVALFVMVLLLLWNYQCFMVTRMCQDEEDGSEYARFNTDMRRPSFT</sequence>
<dbReference type="Proteomes" id="UP000327468">
    <property type="component" value="Chromosome 24"/>
</dbReference>
<comment type="caution">
    <text evidence="3">The sequence shown here is derived from an EMBL/GenBank/DDBJ whole genome shotgun (WGS) entry which is preliminary data.</text>
</comment>
<dbReference type="AlphaFoldDB" id="A0A5N5KEB4"/>
<keyword evidence="2" id="KW-1133">Transmembrane helix</keyword>
<keyword evidence="2" id="KW-0812">Transmembrane</keyword>
<evidence type="ECO:0000313" key="4">
    <source>
        <dbReference type="Proteomes" id="UP000327468"/>
    </source>
</evidence>